<comment type="catalytic activity">
    <reaction evidence="9 10">
        <text>tRNA(His) + L-histidine + ATP = L-histidyl-tRNA(His) + AMP + diphosphate + H(+)</text>
        <dbReference type="Rhea" id="RHEA:17313"/>
        <dbReference type="Rhea" id="RHEA-COMP:9665"/>
        <dbReference type="Rhea" id="RHEA-COMP:9689"/>
        <dbReference type="ChEBI" id="CHEBI:15378"/>
        <dbReference type="ChEBI" id="CHEBI:30616"/>
        <dbReference type="ChEBI" id="CHEBI:33019"/>
        <dbReference type="ChEBI" id="CHEBI:57595"/>
        <dbReference type="ChEBI" id="CHEBI:78442"/>
        <dbReference type="ChEBI" id="CHEBI:78527"/>
        <dbReference type="ChEBI" id="CHEBI:456215"/>
        <dbReference type="EC" id="6.1.1.21"/>
    </reaction>
</comment>
<dbReference type="SUPFAM" id="SSF55681">
    <property type="entry name" value="Class II aaRS and biotin synthetases"/>
    <property type="match status" value="1"/>
</dbReference>
<proteinExistence type="inferred from homology"/>
<dbReference type="PATRIC" id="fig|104102.12.peg.2545"/>
<dbReference type="SUPFAM" id="SSF52954">
    <property type="entry name" value="Class II aaRS ABD-related"/>
    <property type="match status" value="1"/>
</dbReference>
<evidence type="ECO:0000256" key="5">
    <source>
        <dbReference type="ARBA" id="ARBA00022741"/>
    </source>
</evidence>
<protein>
    <recommendedName>
        <fullName evidence="10">Histidine--tRNA ligase</fullName>
        <ecNumber evidence="10">6.1.1.21</ecNumber>
    </recommendedName>
    <alternativeName>
        <fullName evidence="10">Histidyl-tRNA synthetase</fullName>
        <shortName evidence="10">HisRS</shortName>
    </alternativeName>
</protein>
<feature type="binding site" evidence="11">
    <location>
        <position position="136"/>
    </location>
    <ligand>
        <name>L-histidine</name>
        <dbReference type="ChEBI" id="CHEBI:57595"/>
    </ligand>
</feature>
<dbReference type="Pfam" id="PF03129">
    <property type="entry name" value="HGTP_anticodon"/>
    <property type="match status" value="1"/>
</dbReference>
<comment type="subunit">
    <text evidence="2 10">Homodimer.</text>
</comment>
<dbReference type="InterPro" id="IPR036621">
    <property type="entry name" value="Anticodon-bd_dom_sf"/>
</dbReference>
<dbReference type="Pfam" id="PF13393">
    <property type="entry name" value="tRNA-synt_His"/>
    <property type="match status" value="2"/>
</dbReference>
<dbReference type="HAMAP" id="MF_00127">
    <property type="entry name" value="His_tRNA_synth"/>
    <property type="match status" value="1"/>
</dbReference>
<sequence>MAGAVIGKRSVSTIQPVRGTHDLIGEEQRRYTHVVSTARHIAGLYGFDEWSTPIFEDTKVFSRSLGDTSDVVSKEMYSFSDRDGESLTLRPEGTAAICRALVTNGLTQSLPQKVFYAGPMFRHERPQKGRYRQFHQIGAELMGAAEPLADAEAIALGYQVLTALGVAEHVTLELNTLGDTASRDAWRAALVSYFAGYKDRLSEESRIRLEKNPLRILDSKDAGDRSLVADAPMMEEFLTPEARTFWDDLRRTLDGFGIEYKVNTSIVRGLDYYNHTTFEFVTSKLGSQGTVMAGGRYDGLVQQMGGPEVPSIGWAAGVERLSMLLDASPAAPRSVVIVPVGSPDEKALFQILQGLRRQGVRVEIGYRGSLRKRMERAGKQNASHVIFLGEDELAKGAFRVKAMETGQEEEVSRDRLLSDAKAVFAGVGGSTAQ</sequence>
<dbReference type="GO" id="GO:0005524">
    <property type="term" value="F:ATP binding"/>
    <property type="evidence" value="ECO:0007669"/>
    <property type="project" value="UniProtKB-UniRule"/>
</dbReference>
<evidence type="ECO:0000256" key="11">
    <source>
        <dbReference type="PIRSR" id="PIRSR001549-1"/>
    </source>
</evidence>
<evidence type="ECO:0000256" key="4">
    <source>
        <dbReference type="ARBA" id="ARBA00022598"/>
    </source>
</evidence>
<dbReference type="InterPro" id="IPR004154">
    <property type="entry name" value="Anticodon-bd"/>
</dbReference>
<reference evidence="13 14" key="1">
    <citation type="submission" date="2015-06" db="EMBL/GenBank/DDBJ databases">
        <title>Improved classification and identification of acetic acid bacteria using matrix-assisted laser desorption/ionization time-of-flight mass spectrometry; Gluconobacter nephelii and Gluconobacter uchimurae are later heterotypic synonyms of Gluconobacter japonicus and Gluconobacter oxydans, respectively.</title>
        <authorList>
            <person name="Li L."/>
            <person name="Cleenwerck I."/>
            <person name="De Vuyst L."/>
            <person name="Vandamme P."/>
        </authorList>
    </citation>
    <scope>NUCLEOTIDE SEQUENCE [LARGE SCALE GENOMIC DNA]</scope>
    <source>
        <strain evidence="13 14">LMG 1663</strain>
    </source>
</reference>
<evidence type="ECO:0000256" key="10">
    <source>
        <dbReference type="HAMAP-Rule" id="MF_00127"/>
    </source>
</evidence>
<evidence type="ECO:0000256" key="3">
    <source>
        <dbReference type="ARBA" id="ARBA00022490"/>
    </source>
</evidence>
<keyword evidence="3 10" id="KW-0963">Cytoplasm</keyword>
<comment type="similarity">
    <text evidence="1 10">Belongs to the class-II aminoacyl-tRNA synthetase family.</text>
</comment>
<dbReference type="Gene3D" id="3.30.930.10">
    <property type="entry name" value="Bira Bifunctional Protein, Domain 2"/>
    <property type="match status" value="1"/>
</dbReference>
<keyword evidence="5 10" id="KW-0547">Nucleotide-binding</keyword>
<dbReference type="EC" id="6.1.1.21" evidence="10"/>
<dbReference type="Proteomes" id="UP000075411">
    <property type="component" value="Unassembled WGS sequence"/>
</dbReference>
<accession>A0A149TQK7</accession>
<evidence type="ECO:0000256" key="8">
    <source>
        <dbReference type="ARBA" id="ARBA00023146"/>
    </source>
</evidence>
<dbReference type="PANTHER" id="PTHR43707">
    <property type="entry name" value="HISTIDYL-TRNA SYNTHETASE"/>
    <property type="match status" value="1"/>
</dbReference>
<evidence type="ECO:0000259" key="12">
    <source>
        <dbReference type="PROSITE" id="PS50862"/>
    </source>
</evidence>
<dbReference type="InterPro" id="IPR015807">
    <property type="entry name" value="His-tRNA-ligase"/>
</dbReference>
<comment type="caution">
    <text evidence="13">The sequence shown here is derived from an EMBL/GenBank/DDBJ whole genome shotgun (WGS) entry which is preliminary data.</text>
</comment>
<feature type="binding site" evidence="11">
    <location>
        <position position="268"/>
    </location>
    <ligand>
        <name>L-histidine</name>
        <dbReference type="ChEBI" id="CHEBI:57595"/>
    </ligand>
</feature>
<dbReference type="EMBL" id="LHZT01000132">
    <property type="protein sequence ID" value="KXV55324.1"/>
    <property type="molecule type" value="Genomic_DNA"/>
</dbReference>
<comment type="subcellular location">
    <subcellularLocation>
        <location evidence="10">Cytoplasm</location>
    </subcellularLocation>
</comment>
<dbReference type="PROSITE" id="PS50862">
    <property type="entry name" value="AA_TRNA_LIGASE_II"/>
    <property type="match status" value="1"/>
</dbReference>
<organism evidence="13 14">
    <name type="scientific">Acetobacter tropicalis</name>
    <dbReference type="NCBI Taxonomy" id="104102"/>
    <lineage>
        <taxon>Bacteria</taxon>
        <taxon>Pseudomonadati</taxon>
        <taxon>Pseudomonadota</taxon>
        <taxon>Alphaproteobacteria</taxon>
        <taxon>Acetobacterales</taxon>
        <taxon>Acetobacteraceae</taxon>
        <taxon>Acetobacter</taxon>
    </lineage>
</organism>
<feature type="binding site" evidence="11">
    <location>
        <begin position="272"/>
        <end position="273"/>
    </location>
    <ligand>
        <name>L-histidine</name>
        <dbReference type="ChEBI" id="CHEBI:57595"/>
    </ligand>
</feature>
<dbReference type="InterPro" id="IPR006195">
    <property type="entry name" value="aa-tRNA-synth_II"/>
</dbReference>
<dbReference type="GO" id="GO:0004821">
    <property type="term" value="F:histidine-tRNA ligase activity"/>
    <property type="evidence" value="ECO:0007669"/>
    <property type="project" value="UniProtKB-UniRule"/>
</dbReference>
<name>A0A149TQK7_9PROT</name>
<evidence type="ECO:0000313" key="14">
    <source>
        <dbReference type="Proteomes" id="UP000075411"/>
    </source>
</evidence>
<evidence type="ECO:0000256" key="9">
    <source>
        <dbReference type="ARBA" id="ARBA00047639"/>
    </source>
</evidence>
<dbReference type="CDD" id="cd00773">
    <property type="entry name" value="HisRS-like_core"/>
    <property type="match status" value="1"/>
</dbReference>
<dbReference type="InterPro" id="IPR041715">
    <property type="entry name" value="HisRS-like_core"/>
</dbReference>
<dbReference type="GO" id="GO:0005737">
    <property type="term" value="C:cytoplasm"/>
    <property type="evidence" value="ECO:0007669"/>
    <property type="project" value="UniProtKB-SubCell"/>
</dbReference>
<keyword evidence="8 10" id="KW-0030">Aminoacyl-tRNA synthetase</keyword>
<keyword evidence="4 10" id="KW-0436">Ligase</keyword>
<evidence type="ECO:0000256" key="1">
    <source>
        <dbReference type="ARBA" id="ARBA00008226"/>
    </source>
</evidence>
<dbReference type="Gene3D" id="3.40.50.800">
    <property type="entry name" value="Anticodon-binding domain"/>
    <property type="match status" value="1"/>
</dbReference>
<evidence type="ECO:0000256" key="6">
    <source>
        <dbReference type="ARBA" id="ARBA00022840"/>
    </source>
</evidence>
<keyword evidence="6 10" id="KW-0067">ATP-binding</keyword>
<dbReference type="PANTHER" id="PTHR43707:SF1">
    <property type="entry name" value="HISTIDINE--TRNA LIGASE, MITOCHONDRIAL-RELATED"/>
    <property type="match status" value="1"/>
</dbReference>
<evidence type="ECO:0000313" key="13">
    <source>
        <dbReference type="EMBL" id="KXV55324.1"/>
    </source>
</evidence>
<gene>
    <name evidence="10" type="primary">hisS</name>
    <name evidence="13" type="ORF">AD947_15525</name>
</gene>
<feature type="binding site" evidence="11">
    <location>
        <position position="122"/>
    </location>
    <ligand>
        <name>L-histidine</name>
        <dbReference type="ChEBI" id="CHEBI:57595"/>
    </ligand>
</feature>
<feature type="binding site" evidence="11">
    <location>
        <begin position="92"/>
        <end position="94"/>
    </location>
    <ligand>
        <name>L-histidine</name>
        <dbReference type="ChEBI" id="CHEBI:57595"/>
    </ligand>
</feature>
<keyword evidence="7 10" id="KW-0648">Protein biosynthesis</keyword>
<dbReference type="PIRSF" id="PIRSF001549">
    <property type="entry name" value="His-tRNA_synth"/>
    <property type="match status" value="1"/>
</dbReference>
<dbReference type="GO" id="GO:0006427">
    <property type="term" value="P:histidyl-tRNA aminoacylation"/>
    <property type="evidence" value="ECO:0007669"/>
    <property type="project" value="UniProtKB-UniRule"/>
</dbReference>
<dbReference type="NCBIfam" id="TIGR00442">
    <property type="entry name" value="hisS"/>
    <property type="match status" value="1"/>
</dbReference>
<feature type="domain" description="Aminoacyl-transfer RNA synthetases class-II family profile" evidence="12">
    <location>
        <begin position="18"/>
        <end position="339"/>
    </location>
</feature>
<evidence type="ECO:0000256" key="7">
    <source>
        <dbReference type="ARBA" id="ARBA00022917"/>
    </source>
</evidence>
<feature type="binding site" evidence="11">
    <location>
        <position position="140"/>
    </location>
    <ligand>
        <name>L-histidine</name>
        <dbReference type="ChEBI" id="CHEBI:57595"/>
    </ligand>
</feature>
<dbReference type="OrthoDB" id="9800814at2"/>
<dbReference type="InterPro" id="IPR004516">
    <property type="entry name" value="HisRS/HisZ"/>
</dbReference>
<evidence type="ECO:0000256" key="2">
    <source>
        <dbReference type="ARBA" id="ARBA00011738"/>
    </source>
</evidence>
<dbReference type="AlphaFoldDB" id="A0A149TQK7"/>
<dbReference type="InterPro" id="IPR045864">
    <property type="entry name" value="aa-tRNA-synth_II/BPL/LPL"/>
</dbReference>